<feature type="compositionally biased region" description="Pro residues" evidence="1">
    <location>
        <begin position="677"/>
        <end position="689"/>
    </location>
</feature>
<feature type="region of interest" description="Disordered" evidence="1">
    <location>
        <begin position="528"/>
        <end position="548"/>
    </location>
</feature>
<comment type="caution">
    <text evidence="2">The sequence shown here is derived from an EMBL/GenBank/DDBJ whole genome shotgun (WGS) entry which is preliminary data.</text>
</comment>
<protein>
    <submittedName>
        <fullName evidence="2">Uncharacterized protein</fullName>
    </submittedName>
</protein>
<feature type="compositionally biased region" description="Gly residues" evidence="1">
    <location>
        <begin position="705"/>
        <end position="721"/>
    </location>
</feature>
<dbReference type="EMBL" id="JAPMOS010000025">
    <property type="protein sequence ID" value="KAJ4458837.1"/>
    <property type="molecule type" value="Genomic_DNA"/>
</dbReference>
<feature type="compositionally biased region" description="Pro residues" evidence="1">
    <location>
        <begin position="84"/>
        <end position="95"/>
    </location>
</feature>
<feature type="compositionally biased region" description="Low complexity" evidence="1">
    <location>
        <begin position="769"/>
        <end position="779"/>
    </location>
</feature>
<feature type="region of interest" description="Disordered" evidence="1">
    <location>
        <begin position="622"/>
        <end position="826"/>
    </location>
</feature>
<name>A0ABQ8UMA5_9EUKA</name>
<dbReference type="Proteomes" id="UP001141327">
    <property type="component" value="Unassembled WGS sequence"/>
</dbReference>
<feature type="compositionally biased region" description="Low complexity" evidence="1">
    <location>
        <begin position="651"/>
        <end position="660"/>
    </location>
</feature>
<evidence type="ECO:0000313" key="3">
    <source>
        <dbReference type="Proteomes" id="UP001141327"/>
    </source>
</evidence>
<evidence type="ECO:0000313" key="2">
    <source>
        <dbReference type="EMBL" id="KAJ4458837.1"/>
    </source>
</evidence>
<proteinExistence type="predicted"/>
<feature type="compositionally biased region" description="Low complexity" evidence="1">
    <location>
        <begin position="806"/>
        <end position="820"/>
    </location>
</feature>
<feature type="compositionally biased region" description="Basic and acidic residues" evidence="1">
    <location>
        <begin position="292"/>
        <end position="304"/>
    </location>
</feature>
<accession>A0ABQ8UMA5</accession>
<gene>
    <name evidence="2" type="ORF">PAPYR_5364</name>
</gene>
<feature type="region of interest" description="Disordered" evidence="1">
    <location>
        <begin position="64"/>
        <end position="101"/>
    </location>
</feature>
<reference evidence="2" key="1">
    <citation type="journal article" date="2022" name="bioRxiv">
        <title>Genomics of Preaxostyla Flagellates Illuminates Evolutionary Transitions and the Path Towards Mitochondrial Loss.</title>
        <authorList>
            <person name="Novak L.V.F."/>
            <person name="Treitli S.C."/>
            <person name="Pyrih J."/>
            <person name="Halakuc P."/>
            <person name="Pipaliya S.V."/>
            <person name="Vacek V."/>
            <person name="Brzon O."/>
            <person name="Soukal P."/>
            <person name="Eme L."/>
            <person name="Dacks J.B."/>
            <person name="Karnkowska A."/>
            <person name="Elias M."/>
            <person name="Hampl V."/>
        </authorList>
    </citation>
    <scope>NUCLEOTIDE SEQUENCE</scope>
    <source>
        <strain evidence="2">RCP-MX</strain>
    </source>
</reference>
<keyword evidence="3" id="KW-1185">Reference proteome</keyword>
<feature type="region of interest" description="Disordered" evidence="1">
    <location>
        <begin position="241"/>
        <end position="330"/>
    </location>
</feature>
<organism evidence="2 3">
    <name type="scientific">Paratrimastix pyriformis</name>
    <dbReference type="NCBI Taxonomy" id="342808"/>
    <lineage>
        <taxon>Eukaryota</taxon>
        <taxon>Metamonada</taxon>
        <taxon>Preaxostyla</taxon>
        <taxon>Paratrimastigidae</taxon>
        <taxon>Paratrimastix</taxon>
    </lineage>
</organism>
<evidence type="ECO:0000256" key="1">
    <source>
        <dbReference type="SAM" id="MobiDB-lite"/>
    </source>
</evidence>
<sequence>MPTAPASMAHNDRCAYAAEWGCHYILSLRQQQQQQQTLPPEASPLPLSLSLGLPLALAPSLSSSSSLATMPQGSPPLRGFLPACSPPGLHPPPAPAEWTGSASAEPGYGVACFGFDTPSPDDVALERRANTRLGAVAHAAASGHSGRPALPAMKRLVHEDATAHMSKQQLAEIQALPQTEFFAELHAERARLEADQRIRDREEAAARAPPMALPGLLVTGLHRDGAAVILRAIGARAAAQEVTSGSEADEPRPQRAAMAQTPKGAPKDRPSASCRPPPDYHNRHTAQPSSGKEARYRQRKERLGNRGRGRGRGGPAPQPQPPPEEPSRPAEAASMILAPFGLFPLPATGPLAALYVPHAAAYLQGPAPSVPGARLAYRAARPTTSQQTVRIPLLGPAEMLARRLRELNLGPDAPPRDADGPSGYMRQQITTTAVPGAHGALLLSALRWAVLAAPLLAPPDLAGHAVPFPLGLSESWKRTMRLWTLAGYLWSVPVWGAFSRGVDALNATTRGACLAHSAHQVRLAACGPTPEEEPTQAPGGGPEDGEASVHAGYQGCCLASLATAAAAAATPTNLAAAQQRPRKGAPESLPALPQLVRLYAHARQEEAGRPAPVRLLVAELRTPRRPPPPAPGAPLAASRSASAHRKGPTPQEVAAASAARAAERQAGPKGPLKWVPPVAPAPAPAPAPSEPHGQGDEEEDLLAMMGGGTTRLGSAGAGGGSLFRAPSPPPAAVSSEAAEGTANERPAEDADDDHVEGRDDGTPVYTMGARPSPSHPAAARPDEDEVEVTGFLLSGSLLGPAGEPLSASASSPSPAPASAATGQPPTTQWPAWPVPLVALPLGAPCHIVPRTMRVLPPEGPEGGASGDAAALPLRVTCRVRGLPSVSRTSKSNPWEQCMTLVSELPALSLSMAAELPAAPTVMARFVTVECVLVPPAAPTPGRSLADQLCEGMPLWVQSAVHPMPVEGTIRGAIRNLAPTSALAKNGTARLLDIVLSAPLCTEVAQPFDDFLTRQANSQETESRRFARLVLMSDQLPLTSGLPKPAKGRPIGERVPTRATGTMRLLGFAVVVKAHQ</sequence>